<accession>A0ABY6L9R1</accession>
<keyword evidence="2" id="KW-0689">Ribosomal protein</keyword>
<evidence type="ECO:0000256" key="2">
    <source>
        <dbReference type="ARBA" id="ARBA00022980"/>
    </source>
</evidence>
<evidence type="ECO:0000259" key="4">
    <source>
        <dbReference type="Pfam" id="PF00338"/>
    </source>
</evidence>
<feature type="domain" description="Small ribosomal subunit protein uS10" evidence="4">
    <location>
        <begin position="1"/>
        <end position="50"/>
    </location>
</feature>
<comment type="similarity">
    <text evidence="1">Belongs to the universal ribosomal protein uS10 family.</text>
</comment>
<dbReference type="Pfam" id="PF00338">
    <property type="entry name" value="Ribosomal_S10"/>
    <property type="match status" value="1"/>
</dbReference>
<keyword evidence="3" id="KW-0687">Ribonucleoprotein</keyword>
<keyword evidence="6" id="KW-1185">Reference proteome</keyword>
<name>A0ABY6L9R1_9ARAC</name>
<protein>
    <submittedName>
        <fullName evidence="5">RPS20</fullName>
    </submittedName>
</protein>
<gene>
    <name evidence="5" type="ORF">LAZ67_14002683</name>
</gene>
<dbReference type="PANTHER" id="PTHR11700">
    <property type="entry name" value="30S RIBOSOMAL PROTEIN S10 FAMILY MEMBER"/>
    <property type="match status" value="1"/>
</dbReference>
<evidence type="ECO:0000256" key="1">
    <source>
        <dbReference type="ARBA" id="ARBA00007102"/>
    </source>
</evidence>
<dbReference type="InterPro" id="IPR001848">
    <property type="entry name" value="Ribosomal_uS10"/>
</dbReference>
<evidence type="ECO:0000313" key="6">
    <source>
        <dbReference type="Proteomes" id="UP001235939"/>
    </source>
</evidence>
<dbReference type="InterPro" id="IPR027486">
    <property type="entry name" value="Ribosomal_uS10_dom"/>
</dbReference>
<dbReference type="Proteomes" id="UP001235939">
    <property type="component" value="Chromosome 14"/>
</dbReference>
<dbReference type="SUPFAM" id="SSF54999">
    <property type="entry name" value="Ribosomal protein S10"/>
    <property type="match status" value="1"/>
</dbReference>
<reference evidence="5 6" key="1">
    <citation type="submission" date="2022-01" db="EMBL/GenBank/DDBJ databases">
        <title>A chromosomal length assembly of Cordylochernes scorpioides.</title>
        <authorList>
            <person name="Zeh D."/>
            <person name="Zeh J."/>
        </authorList>
    </citation>
    <scope>NUCLEOTIDE SEQUENCE [LARGE SCALE GENOMIC DNA]</scope>
    <source>
        <strain evidence="5">IN4F17</strain>
        <tissue evidence="5">Whole Body</tissue>
    </source>
</reference>
<dbReference type="EMBL" id="CP092876">
    <property type="protein sequence ID" value="UYV76982.1"/>
    <property type="molecule type" value="Genomic_DNA"/>
</dbReference>
<proteinExistence type="inferred from homology"/>
<dbReference type="Gene3D" id="3.30.70.600">
    <property type="entry name" value="Ribosomal protein S10 domain"/>
    <property type="match status" value="1"/>
</dbReference>
<dbReference type="InterPro" id="IPR036838">
    <property type="entry name" value="Ribosomal_uS10_dom_sf"/>
</dbReference>
<organism evidence="5 6">
    <name type="scientific">Cordylochernes scorpioides</name>
    <dbReference type="NCBI Taxonomy" id="51811"/>
    <lineage>
        <taxon>Eukaryota</taxon>
        <taxon>Metazoa</taxon>
        <taxon>Ecdysozoa</taxon>
        <taxon>Arthropoda</taxon>
        <taxon>Chelicerata</taxon>
        <taxon>Arachnida</taxon>
        <taxon>Pseudoscorpiones</taxon>
        <taxon>Cheliferoidea</taxon>
        <taxon>Chernetidae</taxon>
        <taxon>Cordylochernes</taxon>
    </lineage>
</organism>
<sequence>MPLKRMRITTRKAPNGEGSKTWDRFQMIIHKWVIKISEGSSEEVKKAMNITLDPRESMGPKEPYHLQCSSTEPFLLPEVEEILRYLVHVQDNYWIL</sequence>
<evidence type="ECO:0000256" key="3">
    <source>
        <dbReference type="ARBA" id="ARBA00023274"/>
    </source>
</evidence>
<evidence type="ECO:0000313" key="5">
    <source>
        <dbReference type="EMBL" id="UYV76982.1"/>
    </source>
</evidence>